<dbReference type="AlphaFoldDB" id="X7XN74"/>
<organism evidence="1 2">
    <name type="scientific">Mycobacterium kansasii 662</name>
    <dbReference type="NCBI Taxonomy" id="1299326"/>
    <lineage>
        <taxon>Bacteria</taxon>
        <taxon>Bacillati</taxon>
        <taxon>Actinomycetota</taxon>
        <taxon>Actinomycetes</taxon>
        <taxon>Mycobacteriales</taxon>
        <taxon>Mycobacteriaceae</taxon>
        <taxon>Mycobacterium</taxon>
    </lineage>
</organism>
<dbReference type="EMBL" id="JAOA01000050">
    <property type="protein sequence ID" value="ETZ96356.1"/>
    <property type="molecule type" value="Genomic_DNA"/>
</dbReference>
<dbReference type="PATRIC" id="fig|1299326.3.peg.6726"/>
<proteinExistence type="predicted"/>
<name>X7XN74_MYCKA</name>
<accession>X7XN74</accession>
<sequence length="50" mass="5543">MSRRDVMSRGSEVVVEEAPTFKMGLNPRQQILVDWAVLQEVAVEVAARSG</sequence>
<comment type="caution">
    <text evidence="1">The sequence shown here is derived from an EMBL/GenBank/DDBJ whole genome shotgun (WGS) entry which is preliminary data.</text>
</comment>
<evidence type="ECO:0000313" key="2">
    <source>
        <dbReference type="Proteomes" id="UP000020561"/>
    </source>
</evidence>
<dbReference type="Proteomes" id="UP000020561">
    <property type="component" value="Unassembled WGS sequence"/>
</dbReference>
<evidence type="ECO:0000313" key="1">
    <source>
        <dbReference type="EMBL" id="ETZ96356.1"/>
    </source>
</evidence>
<gene>
    <name evidence="1" type="ORF">I545_7015</name>
</gene>
<protein>
    <submittedName>
        <fullName evidence="1">Uncharacterized protein</fullName>
    </submittedName>
</protein>
<reference evidence="1 2" key="1">
    <citation type="submission" date="2013-12" db="EMBL/GenBank/DDBJ databases">
        <authorList>
            <person name="Brown-Elliot B."/>
            <person name="Wallace R."/>
            <person name="Lenaerts A."/>
            <person name="Ordway D."/>
            <person name="DeGroote M.A."/>
            <person name="Parker T."/>
            <person name="Sizemore C."/>
            <person name="Tallon L.J."/>
            <person name="Sadzewicz L.K."/>
            <person name="Sengamalay N."/>
            <person name="Fraser C.M."/>
            <person name="Hine E."/>
            <person name="Shefchek K.A."/>
            <person name="Das S.P."/>
            <person name="Tettelin H."/>
        </authorList>
    </citation>
    <scope>NUCLEOTIDE SEQUENCE [LARGE SCALE GENOMIC DNA]</scope>
    <source>
        <strain evidence="1 2">662</strain>
    </source>
</reference>